<dbReference type="PANTHER" id="PTHR31071">
    <property type="entry name" value="GB|AAF24581.1"/>
    <property type="match status" value="1"/>
</dbReference>
<feature type="compositionally biased region" description="Polar residues" evidence="2">
    <location>
        <begin position="513"/>
        <end position="522"/>
    </location>
</feature>
<feature type="coiled-coil region" evidence="1">
    <location>
        <begin position="235"/>
        <end position="269"/>
    </location>
</feature>
<feature type="region of interest" description="Disordered" evidence="2">
    <location>
        <begin position="631"/>
        <end position="679"/>
    </location>
</feature>
<evidence type="ECO:0000313" key="4">
    <source>
        <dbReference type="Proteomes" id="UP001237642"/>
    </source>
</evidence>
<sequence length="708" mass="79428">MKITRNLDPPSTQPSKTLNPSSQDSDLPKLRQPSIIRKPPHRKPRTTAAGVRLKRDGAPVGKRSRPETPLSKWKVNEVVKDAPVEDNSVTELTRKNVRSKNNKGGNVSISARKLAAGLWRLQLPEAPTSVGDRLENEQLGLQQSTSGHIEAACLTHRDSKLHSAHLKDLTSSPRSACGHKNGSSRKMKASLHNSNPAMEGATKWDPVFCKASDEVQSIYSHSKPIHEQVGAVSMVSALELELEQARGRIHELETERRSSKKKIEQFLKKLSEERAVWRSREHEKIRAIIDDIKADLNRERKNRQRTEIVNSKLVSELGDSKISAKRFMQDFEKERKARELIEEVCDELAKEIGEDKAELEALKRESLNLRDEVEDERRMLQMAEVWREERVQMKLVDAKVTLEEKYAQMHNIIADLETFLSSKRSITDVEELGKAELLRQVAASVNIKDISAFTYEPSNPEDIFSIFEDVKFGESNERETEHCGIHSPASHASEVRTVSREAKDLYKKEENHNSNAYPSQNGDLEDEDSGWETVSHVDDQGSSYSPDGSDPSVNKIRCESSVSGSGTEWEDNAGGETPTEIIEVCSVPTGQLKKVSSISRLWRTLPNNGENYKIIAVDGLKGRLSHGRLSNGTVTSPDHGSGNGGFSPTELTGQWSSPESRNHHINRGTKGCIEWPRGSQKKSLKSKLLEARMETQKIQLRQVLKQKI</sequence>
<feature type="compositionally biased region" description="Polar residues" evidence="2">
    <location>
        <begin position="649"/>
        <end position="659"/>
    </location>
</feature>
<reference evidence="3" key="2">
    <citation type="submission" date="2023-05" db="EMBL/GenBank/DDBJ databases">
        <authorList>
            <person name="Schelkunov M.I."/>
        </authorList>
    </citation>
    <scope>NUCLEOTIDE SEQUENCE</scope>
    <source>
        <strain evidence="3">Hsosn_3</strain>
        <tissue evidence="3">Leaf</tissue>
    </source>
</reference>
<keyword evidence="4" id="KW-1185">Reference proteome</keyword>
<feature type="compositionally biased region" description="Low complexity" evidence="2">
    <location>
        <begin position="540"/>
        <end position="552"/>
    </location>
</feature>
<feature type="region of interest" description="Disordered" evidence="2">
    <location>
        <begin position="508"/>
        <end position="554"/>
    </location>
</feature>
<name>A0AAD8MW43_9APIA</name>
<dbReference type="AlphaFoldDB" id="A0AAD8MW43"/>
<feature type="coiled-coil region" evidence="1">
    <location>
        <begin position="345"/>
        <end position="379"/>
    </location>
</feature>
<organism evidence="3 4">
    <name type="scientific">Heracleum sosnowskyi</name>
    <dbReference type="NCBI Taxonomy" id="360622"/>
    <lineage>
        <taxon>Eukaryota</taxon>
        <taxon>Viridiplantae</taxon>
        <taxon>Streptophyta</taxon>
        <taxon>Embryophyta</taxon>
        <taxon>Tracheophyta</taxon>
        <taxon>Spermatophyta</taxon>
        <taxon>Magnoliopsida</taxon>
        <taxon>eudicotyledons</taxon>
        <taxon>Gunneridae</taxon>
        <taxon>Pentapetalae</taxon>
        <taxon>asterids</taxon>
        <taxon>campanulids</taxon>
        <taxon>Apiales</taxon>
        <taxon>Apiaceae</taxon>
        <taxon>Apioideae</taxon>
        <taxon>apioid superclade</taxon>
        <taxon>Tordylieae</taxon>
        <taxon>Tordyliinae</taxon>
        <taxon>Heracleum</taxon>
    </lineage>
</organism>
<feature type="region of interest" description="Disordered" evidence="2">
    <location>
        <begin position="1"/>
        <end position="69"/>
    </location>
</feature>
<keyword evidence="1" id="KW-0175">Coiled coil</keyword>
<evidence type="ECO:0000313" key="3">
    <source>
        <dbReference type="EMBL" id="KAK1391845.1"/>
    </source>
</evidence>
<feature type="region of interest" description="Disordered" evidence="2">
    <location>
        <begin position="169"/>
        <end position="190"/>
    </location>
</feature>
<feature type="compositionally biased region" description="Polar residues" evidence="2">
    <location>
        <begin position="9"/>
        <end position="25"/>
    </location>
</feature>
<dbReference type="InterPro" id="IPR043424">
    <property type="entry name" value="BLT-like"/>
</dbReference>
<dbReference type="Proteomes" id="UP001237642">
    <property type="component" value="Unassembled WGS sequence"/>
</dbReference>
<reference evidence="3" key="1">
    <citation type="submission" date="2023-02" db="EMBL/GenBank/DDBJ databases">
        <title>Genome of toxic invasive species Heracleum sosnowskyi carries increased number of genes despite the absence of recent whole-genome duplications.</title>
        <authorList>
            <person name="Schelkunov M."/>
            <person name="Shtratnikova V."/>
            <person name="Makarenko M."/>
            <person name="Klepikova A."/>
            <person name="Omelchenko D."/>
            <person name="Novikova G."/>
            <person name="Obukhova E."/>
            <person name="Bogdanov V."/>
            <person name="Penin A."/>
            <person name="Logacheva M."/>
        </authorList>
    </citation>
    <scope>NUCLEOTIDE SEQUENCE</scope>
    <source>
        <strain evidence="3">Hsosn_3</strain>
        <tissue evidence="3">Leaf</tissue>
    </source>
</reference>
<proteinExistence type="predicted"/>
<evidence type="ECO:0000256" key="2">
    <source>
        <dbReference type="SAM" id="MobiDB-lite"/>
    </source>
</evidence>
<gene>
    <name evidence="3" type="ORF">POM88_010901</name>
</gene>
<dbReference type="EMBL" id="JAUIZM010000003">
    <property type="protein sequence ID" value="KAK1391845.1"/>
    <property type="molecule type" value="Genomic_DNA"/>
</dbReference>
<protein>
    <submittedName>
        <fullName evidence="3">Actin cytoskeleton-regulatory complex pan-like protein</fullName>
    </submittedName>
</protein>
<comment type="caution">
    <text evidence="3">The sequence shown here is derived from an EMBL/GenBank/DDBJ whole genome shotgun (WGS) entry which is preliminary data.</text>
</comment>
<evidence type="ECO:0000256" key="1">
    <source>
        <dbReference type="SAM" id="Coils"/>
    </source>
</evidence>
<accession>A0AAD8MW43</accession>
<dbReference type="PANTHER" id="PTHR31071:SF2">
    <property type="entry name" value="ACTIN CYTOSKELETON-REGULATORY COMPLEX PAN-LIKE PROTEIN"/>
    <property type="match status" value="1"/>
</dbReference>